<dbReference type="Proteomes" id="UP000198942">
    <property type="component" value="Unassembled WGS sequence"/>
</dbReference>
<dbReference type="Gene3D" id="3.30.70.1290">
    <property type="entry name" value="Transposase IS200-like"/>
    <property type="match status" value="1"/>
</dbReference>
<dbReference type="SUPFAM" id="SSF143422">
    <property type="entry name" value="Transposase IS200-like"/>
    <property type="match status" value="1"/>
</dbReference>
<dbReference type="AlphaFoldDB" id="A0A1H8TFW1"/>
<keyword evidence="3" id="KW-1185">Reference proteome</keyword>
<reference evidence="3" key="1">
    <citation type="submission" date="2016-10" db="EMBL/GenBank/DDBJ databases">
        <authorList>
            <person name="Varghese N."/>
            <person name="Submissions S."/>
        </authorList>
    </citation>
    <scope>NUCLEOTIDE SEQUENCE [LARGE SCALE GENOMIC DNA]</scope>
    <source>
        <strain evidence="3">Gh-48</strain>
    </source>
</reference>
<organism evidence="2 3">
    <name type="scientific">Mucilaginibacter gossypiicola</name>
    <dbReference type="NCBI Taxonomy" id="551995"/>
    <lineage>
        <taxon>Bacteria</taxon>
        <taxon>Pseudomonadati</taxon>
        <taxon>Bacteroidota</taxon>
        <taxon>Sphingobacteriia</taxon>
        <taxon>Sphingobacteriales</taxon>
        <taxon>Sphingobacteriaceae</taxon>
        <taxon>Mucilaginibacter</taxon>
    </lineage>
</organism>
<dbReference type="PANTHER" id="PTHR36966:SF1">
    <property type="entry name" value="REP-ASSOCIATED TYROSINE TRANSPOSASE"/>
    <property type="match status" value="1"/>
</dbReference>
<feature type="domain" description="Transposase IS200-like" evidence="1">
    <location>
        <begin position="1"/>
        <end position="131"/>
    </location>
</feature>
<proteinExistence type="predicted"/>
<accession>A0A1H8TFW1</accession>
<dbReference type="EMBL" id="FOCL01000015">
    <property type="protein sequence ID" value="SEO89646.1"/>
    <property type="molecule type" value="Genomic_DNA"/>
</dbReference>
<protein>
    <submittedName>
        <fullName evidence="2">Transposase IS200 like</fullName>
    </submittedName>
</protein>
<dbReference type="SMART" id="SM01321">
    <property type="entry name" value="Y1_Tnp"/>
    <property type="match status" value="1"/>
</dbReference>
<dbReference type="InterPro" id="IPR002686">
    <property type="entry name" value="Transposase_17"/>
</dbReference>
<dbReference type="OrthoDB" id="9788881at2"/>
<evidence type="ECO:0000313" key="3">
    <source>
        <dbReference type="Proteomes" id="UP000198942"/>
    </source>
</evidence>
<dbReference type="RefSeq" id="WP_091220232.1">
    <property type="nucleotide sequence ID" value="NZ_FOCL01000015.1"/>
</dbReference>
<sequence length="168" mass="20246">MHQGIEFFTATCLNWQPLLDQDNHKEIVIDSLSFLVKNNRIWLYGYVIMPNHVHILWCKQPDWLNKNVQQHFSKFPAQQLKFSLINTSQSLDNYKSTQNDREYQFWERRPYKATMYNRTVLEQKLDYIHNNPVKAGLCQLPENYLHSSASYYISNEENELITHYMEHM</sequence>
<gene>
    <name evidence="2" type="ORF">SAMN05192574_115105</name>
</gene>
<evidence type="ECO:0000259" key="1">
    <source>
        <dbReference type="SMART" id="SM01321"/>
    </source>
</evidence>
<dbReference type="InterPro" id="IPR052715">
    <property type="entry name" value="RAYT_transposase"/>
</dbReference>
<name>A0A1H8TFW1_9SPHI</name>
<dbReference type="GO" id="GO:0006313">
    <property type="term" value="P:DNA transposition"/>
    <property type="evidence" value="ECO:0007669"/>
    <property type="project" value="InterPro"/>
</dbReference>
<dbReference type="GO" id="GO:0004803">
    <property type="term" value="F:transposase activity"/>
    <property type="evidence" value="ECO:0007669"/>
    <property type="project" value="InterPro"/>
</dbReference>
<dbReference type="NCBIfam" id="NF047646">
    <property type="entry name" value="REP_Tyr_transpos"/>
    <property type="match status" value="1"/>
</dbReference>
<dbReference type="GO" id="GO:0043565">
    <property type="term" value="F:sequence-specific DNA binding"/>
    <property type="evidence" value="ECO:0007669"/>
    <property type="project" value="TreeGrafter"/>
</dbReference>
<evidence type="ECO:0000313" key="2">
    <source>
        <dbReference type="EMBL" id="SEO89646.1"/>
    </source>
</evidence>
<dbReference type="PANTHER" id="PTHR36966">
    <property type="entry name" value="REP-ASSOCIATED TYROSINE TRANSPOSASE"/>
    <property type="match status" value="1"/>
</dbReference>
<dbReference type="InterPro" id="IPR036515">
    <property type="entry name" value="Transposase_17_sf"/>
</dbReference>